<evidence type="ECO:0000256" key="6">
    <source>
        <dbReference type="ARBA" id="ARBA00023242"/>
    </source>
</evidence>
<evidence type="ECO:0000256" key="3">
    <source>
        <dbReference type="ARBA" id="ARBA00022664"/>
    </source>
</evidence>
<evidence type="ECO:0000313" key="9">
    <source>
        <dbReference type="Proteomes" id="UP000038045"/>
    </source>
</evidence>
<dbReference type="STRING" id="131310.A0A0N4ZPC8"/>
<evidence type="ECO:0000256" key="1">
    <source>
        <dbReference type="ARBA" id="ARBA00004123"/>
    </source>
</evidence>
<dbReference type="Pfam" id="PF08231">
    <property type="entry name" value="SYF2"/>
    <property type="match status" value="1"/>
</dbReference>
<keyword evidence="6 7" id="KW-0539">Nucleus</keyword>
<keyword evidence="4 7" id="KW-0747">Spliceosome</keyword>
<dbReference type="AlphaFoldDB" id="A0A0N4ZPC8"/>
<proteinExistence type="inferred from homology"/>
<accession>A0A0N4ZPC8</accession>
<dbReference type="GO" id="GO:0000398">
    <property type="term" value="P:mRNA splicing, via spliceosome"/>
    <property type="evidence" value="ECO:0007669"/>
    <property type="project" value="UniProtKB-UniRule"/>
</dbReference>
<keyword evidence="5 7" id="KW-0508">mRNA splicing</keyword>
<comment type="subunit">
    <text evidence="7">May be part of a spliceosome complex.</text>
</comment>
<dbReference type="GO" id="GO:0071013">
    <property type="term" value="C:catalytic step 2 spliceosome"/>
    <property type="evidence" value="ECO:0007669"/>
    <property type="project" value="TreeGrafter"/>
</dbReference>
<dbReference type="PANTHER" id="PTHR13264">
    <property type="entry name" value="GCIP-INTERACTING PROTEIN P29"/>
    <property type="match status" value="1"/>
</dbReference>
<keyword evidence="3 7" id="KW-0507">mRNA processing</keyword>
<name>A0A0N4ZPC8_PARTI</name>
<evidence type="ECO:0000256" key="4">
    <source>
        <dbReference type="ARBA" id="ARBA00022728"/>
    </source>
</evidence>
<protein>
    <recommendedName>
        <fullName evidence="7">Pre-mRNA-splicing factor SYF2</fullName>
    </recommendedName>
</protein>
<evidence type="ECO:0000256" key="7">
    <source>
        <dbReference type="RuleBase" id="RU367148"/>
    </source>
</evidence>
<dbReference type="PANTHER" id="PTHR13264:SF5">
    <property type="entry name" value="PRE-MRNA-SPLICING FACTOR SYF2"/>
    <property type="match status" value="1"/>
</dbReference>
<feature type="region of interest" description="Disordered" evidence="8">
    <location>
        <begin position="1"/>
        <end position="20"/>
    </location>
</feature>
<dbReference type="WBParaSite" id="PTRK_0001038900.1">
    <property type="protein sequence ID" value="PTRK_0001038900.1"/>
    <property type="gene ID" value="PTRK_0001038900"/>
</dbReference>
<organism evidence="9 10">
    <name type="scientific">Parastrongyloides trichosuri</name>
    <name type="common">Possum-specific nematode worm</name>
    <dbReference type="NCBI Taxonomy" id="131310"/>
    <lineage>
        <taxon>Eukaryota</taxon>
        <taxon>Metazoa</taxon>
        <taxon>Ecdysozoa</taxon>
        <taxon>Nematoda</taxon>
        <taxon>Chromadorea</taxon>
        <taxon>Rhabditida</taxon>
        <taxon>Tylenchina</taxon>
        <taxon>Panagrolaimomorpha</taxon>
        <taxon>Strongyloidoidea</taxon>
        <taxon>Strongyloididae</taxon>
        <taxon>Parastrongyloides</taxon>
    </lineage>
</organism>
<comment type="similarity">
    <text evidence="2 7">Belongs to the SYF2 family.</text>
</comment>
<comment type="subcellular location">
    <subcellularLocation>
        <location evidence="1 7">Nucleus</location>
    </subcellularLocation>
</comment>
<evidence type="ECO:0000256" key="8">
    <source>
        <dbReference type="SAM" id="MobiDB-lite"/>
    </source>
</evidence>
<dbReference type="GO" id="GO:0071014">
    <property type="term" value="C:post-mRNA release spliceosomal complex"/>
    <property type="evidence" value="ECO:0007669"/>
    <property type="project" value="TreeGrafter"/>
</dbReference>
<reference evidence="10" key="1">
    <citation type="submission" date="2017-02" db="UniProtKB">
        <authorList>
            <consortium name="WormBaseParasite"/>
        </authorList>
    </citation>
    <scope>IDENTIFICATION</scope>
</reference>
<evidence type="ECO:0000256" key="5">
    <source>
        <dbReference type="ARBA" id="ARBA00023187"/>
    </source>
</evidence>
<evidence type="ECO:0000313" key="10">
    <source>
        <dbReference type="WBParaSite" id="PTRK_0001038900.1"/>
    </source>
</evidence>
<keyword evidence="9" id="KW-1185">Reference proteome</keyword>
<comment type="function">
    <text evidence="7">Involved in pre-mRNA splicing.</text>
</comment>
<dbReference type="InterPro" id="IPR013260">
    <property type="entry name" value="mRNA_splic_SYF2"/>
</dbReference>
<evidence type="ECO:0000256" key="2">
    <source>
        <dbReference type="ARBA" id="ARBA00010028"/>
    </source>
</evidence>
<feature type="region of interest" description="Disordered" evidence="8">
    <location>
        <begin position="41"/>
        <end position="68"/>
    </location>
</feature>
<dbReference type="Proteomes" id="UP000038045">
    <property type="component" value="Unplaced"/>
</dbReference>
<dbReference type="GO" id="GO:0000974">
    <property type="term" value="C:Prp19 complex"/>
    <property type="evidence" value="ECO:0007669"/>
    <property type="project" value="TreeGrafter"/>
</dbReference>
<sequence>MSESEEQPSTSGIEKKTRKKFDISSIEEKLSKLHEKRIEIEKKNSDAVIEEDRQKKQPNRETMKRKREAQVVKKVEDEMAAEELGVDYDRYKSFTTSAIYADKVESIIKKKKQFADTGFSNYEDASMKAYLRASEAIKPDFESYNKMKEMIGEDNFYPTANTIIDGTYYPSETGLDKLSESIEQREKKRREYHRRRTFDPDATVDYINEKNRKYNAKLERYYGEYTKDIKESLERGTAL</sequence>